<accession>A0AA38IJK0</accession>
<keyword evidence="2" id="KW-1185">Reference proteome</keyword>
<proteinExistence type="predicted"/>
<organism evidence="1 2">
    <name type="scientific">Zophobas morio</name>
    <dbReference type="NCBI Taxonomy" id="2755281"/>
    <lineage>
        <taxon>Eukaryota</taxon>
        <taxon>Metazoa</taxon>
        <taxon>Ecdysozoa</taxon>
        <taxon>Arthropoda</taxon>
        <taxon>Hexapoda</taxon>
        <taxon>Insecta</taxon>
        <taxon>Pterygota</taxon>
        <taxon>Neoptera</taxon>
        <taxon>Endopterygota</taxon>
        <taxon>Coleoptera</taxon>
        <taxon>Polyphaga</taxon>
        <taxon>Cucujiformia</taxon>
        <taxon>Tenebrionidae</taxon>
        <taxon>Zophobas</taxon>
    </lineage>
</organism>
<protein>
    <submittedName>
        <fullName evidence="1">Uncharacterized protein</fullName>
    </submittedName>
</protein>
<comment type="caution">
    <text evidence="1">The sequence shown here is derived from an EMBL/GenBank/DDBJ whole genome shotgun (WGS) entry which is preliminary data.</text>
</comment>
<gene>
    <name evidence="1" type="ORF">Zmor_010820</name>
</gene>
<dbReference type="EMBL" id="JALNTZ010000003">
    <property type="protein sequence ID" value="KAJ3659113.1"/>
    <property type="molecule type" value="Genomic_DNA"/>
</dbReference>
<reference evidence="1" key="1">
    <citation type="journal article" date="2023" name="G3 (Bethesda)">
        <title>Whole genome assemblies of Zophobas morio and Tenebrio molitor.</title>
        <authorList>
            <person name="Kaur S."/>
            <person name="Stinson S.A."/>
            <person name="diCenzo G.C."/>
        </authorList>
    </citation>
    <scope>NUCLEOTIDE SEQUENCE</scope>
    <source>
        <strain evidence="1">QUZm001</strain>
    </source>
</reference>
<name>A0AA38IJK0_9CUCU</name>
<dbReference type="AlphaFoldDB" id="A0AA38IJK0"/>
<sequence>MQIHSSQSKPITWTRPITDVGIAKLRQSLLEVDWSIFYRPLLDVNAASSVIVGTLSQLINEHLPLKKCKNDQSQIAPWFSKELRQFRDTLSAVKIVSEVTKDPVDINTLRRLKTDYNKLINETKKKAYDSYIERASSVSKRNCSD</sequence>
<dbReference type="Proteomes" id="UP001168821">
    <property type="component" value="Unassembled WGS sequence"/>
</dbReference>
<evidence type="ECO:0000313" key="2">
    <source>
        <dbReference type="Proteomes" id="UP001168821"/>
    </source>
</evidence>
<evidence type="ECO:0000313" key="1">
    <source>
        <dbReference type="EMBL" id="KAJ3659113.1"/>
    </source>
</evidence>